<organism evidence="2 3">
    <name type="scientific">Pholiota conissans</name>
    <dbReference type="NCBI Taxonomy" id="109636"/>
    <lineage>
        <taxon>Eukaryota</taxon>
        <taxon>Fungi</taxon>
        <taxon>Dikarya</taxon>
        <taxon>Basidiomycota</taxon>
        <taxon>Agaricomycotina</taxon>
        <taxon>Agaricomycetes</taxon>
        <taxon>Agaricomycetidae</taxon>
        <taxon>Agaricales</taxon>
        <taxon>Agaricineae</taxon>
        <taxon>Strophariaceae</taxon>
        <taxon>Pholiota</taxon>
    </lineage>
</organism>
<keyword evidence="1" id="KW-0812">Transmembrane</keyword>
<evidence type="ECO:0000313" key="2">
    <source>
        <dbReference type="EMBL" id="KAF9485548.1"/>
    </source>
</evidence>
<keyword evidence="1" id="KW-1133">Transmembrane helix</keyword>
<dbReference type="EMBL" id="MU155135">
    <property type="protein sequence ID" value="KAF9485548.1"/>
    <property type="molecule type" value="Genomic_DNA"/>
</dbReference>
<protein>
    <submittedName>
        <fullName evidence="2">Uncharacterized protein</fullName>
    </submittedName>
</protein>
<accession>A0A9P5ZE98</accession>
<evidence type="ECO:0000313" key="3">
    <source>
        <dbReference type="Proteomes" id="UP000807469"/>
    </source>
</evidence>
<sequence length="155" mass="18583">MLFYWWVMMMGGGAVITLWTGFACGECGWMFSIFAFVVAPIHPSIRSSTRINGFVHHHHYHHSHHSKHPPTLFFPIIHQPFYDQLRHDFFFVLFIRMVFLYPYPPRLRHSAPPLSVAPLLRLRLRRLKTLKKTRKQYPKNKQTYIQTKIRIRRGQ</sequence>
<reference evidence="2" key="1">
    <citation type="submission" date="2020-11" db="EMBL/GenBank/DDBJ databases">
        <authorList>
            <consortium name="DOE Joint Genome Institute"/>
            <person name="Ahrendt S."/>
            <person name="Riley R."/>
            <person name="Andreopoulos W."/>
            <person name="Labutti K."/>
            <person name="Pangilinan J."/>
            <person name="Ruiz-Duenas F.J."/>
            <person name="Barrasa J.M."/>
            <person name="Sanchez-Garcia M."/>
            <person name="Camarero S."/>
            <person name="Miyauchi S."/>
            <person name="Serrano A."/>
            <person name="Linde D."/>
            <person name="Babiker R."/>
            <person name="Drula E."/>
            <person name="Ayuso-Fernandez I."/>
            <person name="Pacheco R."/>
            <person name="Padilla G."/>
            <person name="Ferreira P."/>
            <person name="Barriuso J."/>
            <person name="Kellner H."/>
            <person name="Castanera R."/>
            <person name="Alfaro M."/>
            <person name="Ramirez L."/>
            <person name="Pisabarro A.G."/>
            <person name="Kuo A."/>
            <person name="Tritt A."/>
            <person name="Lipzen A."/>
            <person name="He G."/>
            <person name="Yan M."/>
            <person name="Ng V."/>
            <person name="Cullen D."/>
            <person name="Martin F."/>
            <person name="Rosso M.-N."/>
            <person name="Henrissat B."/>
            <person name="Hibbett D."/>
            <person name="Martinez A.T."/>
            <person name="Grigoriev I.V."/>
        </authorList>
    </citation>
    <scope>NUCLEOTIDE SEQUENCE</scope>
    <source>
        <strain evidence="2">CIRM-BRFM 674</strain>
    </source>
</reference>
<gene>
    <name evidence="2" type="ORF">BDN70DRAFT_591981</name>
</gene>
<comment type="caution">
    <text evidence="2">The sequence shown here is derived from an EMBL/GenBank/DDBJ whole genome shotgun (WGS) entry which is preliminary data.</text>
</comment>
<keyword evidence="1" id="KW-0472">Membrane</keyword>
<keyword evidence="3" id="KW-1185">Reference proteome</keyword>
<dbReference type="AlphaFoldDB" id="A0A9P5ZE98"/>
<dbReference type="Proteomes" id="UP000807469">
    <property type="component" value="Unassembled WGS sequence"/>
</dbReference>
<feature type="transmembrane region" description="Helical" evidence="1">
    <location>
        <begin position="6"/>
        <end position="39"/>
    </location>
</feature>
<name>A0A9P5ZE98_9AGAR</name>
<evidence type="ECO:0000256" key="1">
    <source>
        <dbReference type="SAM" id="Phobius"/>
    </source>
</evidence>
<proteinExistence type="predicted"/>